<dbReference type="Proteomes" id="UP000293863">
    <property type="component" value="Unassembled WGS sequence"/>
</dbReference>
<accession>A0A4Q7AGJ8</accession>
<dbReference type="PROSITE" id="PS51257">
    <property type="entry name" value="PROKAR_LIPOPROTEIN"/>
    <property type="match status" value="1"/>
</dbReference>
<sequence length="312" mass="36470">MKKLSFLVLSLFILGCSEPQSNVLSEKKREIKVEDINWLENQNWSPKQTETAASFYQVTQYDQNNDSEIKIIEKKATQNDLNAIHATNAGRELAEINESLTYDEKFKIYKKYYELAQAGQINAKVKLLHLYNDEEMATGGTSFDLLKKITQLDDKKIQDLMSNYFDQTISAGRRGEIKEYIAFIINNKQPETDENSFDFNMYFQDLGQVKVLKNKGEMKKFSNTVQRVFDLNRDGNLAYYLMQIYALDSSRENLDKACIYSEKLKNTEYANEKLFQEVHHLLEKNKIVCEKNGLQLEFDKPKLNQWYVGWES</sequence>
<evidence type="ECO:0000313" key="1">
    <source>
        <dbReference type="EMBL" id="RZG43554.1"/>
    </source>
</evidence>
<comment type="caution">
    <text evidence="1">The sequence shown here is derived from an EMBL/GenBank/DDBJ whole genome shotgun (WGS) entry which is preliminary data.</text>
</comment>
<protein>
    <recommendedName>
        <fullName evidence="3">Lipoprotein</fullName>
    </recommendedName>
</protein>
<reference evidence="1 2" key="1">
    <citation type="submission" date="2019-02" db="EMBL/GenBank/DDBJ databases">
        <title>The Batch Genome Submission of Acinetobacter spp. strains.</title>
        <authorList>
            <person name="Qin J."/>
            <person name="Hu Y."/>
            <person name="Ye H."/>
            <person name="Wei L."/>
            <person name="Feng Y."/>
            <person name="Zong Z."/>
        </authorList>
    </citation>
    <scope>NUCLEOTIDE SEQUENCE [LARGE SCALE GENOMIC DNA]</scope>
    <source>
        <strain evidence="1 2">WCHAW060049</strain>
    </source>
</reference>
<keyword evidence="2" id="KW-1185">Reference proteome</keyword>
<organism evidence="1 2">
    <name type="scientific">Acinetobacter wuhouensis</name>
    <dbReference type="NCBI Taxonomy" id="1879050"/>
    <lineage>
        <taxon>Bacteria</taxon>
        <taxon>Pseudomonadati</taxon>
        <taxon>Pseudomonadota</taxon>
        <taxon>Gammaproteobacteria</taxon>
        <taxon>Moraxellales</taxon>
        <taxon>Moraxellaceae</taxon>
        <taxon>Acinetobacter</taxon>
    </lineage>
</organism>
<dbReference type="AlphaFoldDB" id="A0A4Q7AGJ8"/>
<gene>
    <name evidence="1" type="ORF">EXU28_17085</name>
</gene>
<proteinExistence type="predicted"/>
<name>A0A4Q7AGJ8_9GAMM</name>
<evidence type="ECO:0000313" key="2">
    <source>
        <dbReference type="Proteomes" id="UP000293863"/>
    </source>
</evidence>
<dbReference type="EMBL" id="SGSQ01000032">
    <property type="protein sequence ID" value="RZG43554.1"/>
    <property type="molecule type" value="Genomic_DNA"/>
</dbReference>
<dbReference type="RefSeq" id="WP_130132411.1">
    <property type="nucleotide sequence ID" value="NZ_SGSQ01000032.1"/>
</dbReference>
<evidence type="ECO:0008006" key="3">
    <source>
        <dbReference type="Google" id="ProtNLM"/>
    </source>
</evidence>